<gene>
    <name evidence="6" type="primary">LOC115051367</name>
</gene>
<dbReference type="SUPFAM" id="SSF50814">
    <property type="entry name" value="Lipocalins"/>
    <property type="match status" value="1"/>
</dbReference>
<comment type="subcellular location">
    <subcellularLocation>
        <location evidence="1">Secreted</location>
    </subcellularLocation>
</comment>
<evidence type="ECO:0000313" key="6">
    <source>
        <dbReference type="Ensembl" id="ENSENLP00000013751.1"/>
    </source>
</evidence>
<protein>
    <submittedName>
        <fullName evidence="6">Uncharacterized LOC115051367</fullName>
    </submittedName>
</protein>
<feature type="chain" id="PRO_5025621380" evidence="5">
    <location>
        <begin position="21"/>
        <end position="229"/>
    </location>
</feature>
<evidence type="ECO:0000256" key="1">
    <source>
        <dbReference type="ARBA" id="ARBA00004613"/>
    </source>
</evidence>
<dbReference type="GeneID" id="115051367"/>
<dbReference type="Gene3D" id="2.40.128.20">
    <property type="match status" value="1"/>
</dbReference>
<dbReference type="RefSeq" id="XP_029370630.1">
    <property type="nucleotide sequence ID" value="XM_029514770.1"/>
</dbReference>
<dbReference type="InterPro" id="IPR012674">
    <property type="entry name" value="Calycin"/>
</dbReference>
<dbReference type="GO" id="GO:0005576">
    <property type="term" value="C:extracellular region"/>
    <property type="evidence" value="ECO:0007669"/>
    <property type="project" value="UniProtKB-SubCell"/>
</dbReference>
<evidence type="ECO:0000256" key="2">
    <source>
        <dbReference type="ARBA" id="ARBA00022525"/>
    </source>
</evidence>
<evidence type="ECO:0000256" key="4">
    <source>
        <dbReference type="ARBA" id="ARBA00023180"/>
    </source>
</evidence>
<dbReference type="OrthoDB" id="8931204at2759"/>
<dbReference type="PANTHER" id="PTHR11967">
    <property type="entry name" value="ALPHA-1-ACID GLYCOPROTEIN"/>
    <property type="match status" value="1"/>
</dbReference>
<reference evidence="6" key="3">
    <citation type="submission" date="2025-09" db="UniProtKB">
        <authorList>
            <consortium name="Ensembl"/>
        </authorList>
    </citation>
    <scope>IDENTIFICATION</scope>
</reference>
<dbReference type="InParanoid" id="A0A665U366"/>
<feature type="signal peptide" evidence="5">
    <location>
        <begin position="1"/>
        <end position="20"/>
    </location>
</feature>
<accession>A0A665U366</accession>
<dbReference type="OMA" id="CAEGEGI"/>
<reference evidence="6" key="1">
    <citation type="submission" date="2021-04" db="EMBL/GenBank/DDBJ databases">
        <authorList>
            <consortium name="Wellcome Sanger Institute Data Sharing"/>
        </authorList>
    </citation>
    <scope>NUCLEOTIDE SEQUENCE [LARGE SCALE GENOMIC DNA]</scope>
</reference>
<dbReference type="AlphaFoldDB" id="A0A665U366"/>
<name>A0A665U366_ECHNA</name>
<evidence type="ECO:0000256" key="3">
    <source>
        <dbReference type="ARBA" id="ARBA00022729"/>
    </source>
</evidence>
<keyword evidence="7" id="KW-1185">Reference proteome</keyword>
<dbReference type="PANTHER" id="PTHR11967:SF2">
    <property type="entry name" value="ALPHA-1-ACID GLYCOPROTEIN 1"/>
    <property type="match status" value="1"/>
</dbReference>
<proteinExistence type="predicted"/>
<evidence type="ECO:0000256" key="5">
    <source>
        <dbReference type="SAM" id="SignalP"/>
    </source>
</evidence>
<dbReference type="CDD" id="cd19415">
    <property type="entry name" value="lipocalin_ApoM_AGP"/>
    <property type="match status" value="1"/>
</dbReference>
<reference evidence="6" key="2">
    <citation type="submission" date="2025-08" db="UniProtKB">
        <authorList>
            <consortium name="Ensembl"/>
        </authorList>
    </citation>
    <scope>IDENTIFICATION</scope>
</reference>
<organism evidence="6 7">
    <name type="scientific">Echeneis naucrates</name>
    <name type="common">Live sharksucker</name>
    <dbReference type="NCBI Taxonomy" id="173247"/>
    <lineage>
        <taxon>Eukaryota</taxon>
        <taxon>Metazoa</taxon>
        <taxon>Chordata</taxon>
        <taxon>Craniata</taxon>
        <taxon>Vertebrata</taxon>
        <taxon>Euteleostomi</taxon>
        <taxon>Actinopterygii</taxon>
        <taxon>Neopterygii</taxon>
        <taxon>Teleostei</taxon>
        <taxon>Neoteleostei</taxon>
        <taxon>Acanthomorphata</taxon>
        <taxon>Carangaria</taxon>
        <taxon>Carangiformes</taxon>
        <taxon>Echeneidae</taxon>
        <taxon>Echeneis</taxon>
    </lineage>
</organism>
<dbReference type="Proteomes" id="UP000472264">
    <property type="component" value="Chromosome 11"/>
</dbReference>
<evidence type="ECO:0000313" key="7">
    <source>
        <dbReference type="Proteomes" id="UP000472264"/>
    </source>
</evidence>
<dbReference type="Ensembl" id="ENSENLT00000014304.1">
    <property type="protein sequence ID" value="ENSENLP00000013751.1"/>
    <property type="gene ID" value="ENSENLG00000006454.1"/>
</dbReference>
<keyword evidence="4" id="KW-0325">Glycoprotein</keyword>
<keyword evidence="2" id="KW-0964">Secreted</keyword>
<keyword evidence="3 5" id="KW-0732">Signal</keyword>
<sequence length="229" mass="25400">MNFWFNRLFLVTASFLCSSALPIEECQPLVTPVSLADPSVLYGKINVIAGYTDHQVFNEILKVTDSSWLKISESPVDPKKLVMTEENKLNGKCFSSSVNFTIEGNTAVTEANITSNFKVLPSCEGCLVLSVNVTAGDISKLLGLMNITTPITDDELHVQAVYLMAKESTLKDSDLEHFKKQASCLGFDREPDYVHDTKNGGWSSELPLKYSYQDSAGFYLRLSLHRVLS</sequence>